<reference evidence="2" key="3">
    <citation type="submission" date="2017-10" db="EMBL/GenBank/DDBJ databases">
        <authorList>
            <person name="Vrbovska V."/>
            <person name="Kovarovic V."/>
            <person name="Indrakova A."/>
        </authorList>
    </citation>
    <scope>NUCLEOTIDE SEQUENCE</scope>
    <source>
        <strain evidence="2">CCM 8730</strain>
    </source>
</reference>
<organism evidence="2 4">
    <name type="scientific">Staphylococcus edaphicus</name>
    <dbReference type="NCBI Taxonomy" id="1955013"/>
    <lineage>
        <taxon>Bacteria</taxon>
        <taxon>Bacillati</taxon>
        <taxon>Bacillota</taxon>
        <taxon>Bacilli</taxon>
        <taxon>Bacillales</taxon>
        <taxon>Staphylococcaceae</taxon>
        <taxon>Staphylococcus</taxon>
    </lineage>
</organism>
<dbReference type="AlphaFoldDB" id="A0A2C6WKE8"/>
<feature type="domain" description="Serine aminopeptidase S33" evidence="1">
    <location>
        <begin position="23"/>
        <end position="250"/>
    </location>
</feature>
<dbReference type="InterPro" id="IPR000073">
    <property type="entry name" value="AB_hydrolase_1"/>
</dbReference>
<reference evidence="4" key="2">
    <citation type="submission" date="2017-10" db="EMBL/GenBank/DDBJ databases">
        <title>Staphylococcus edaphicus sp. nov., isolated in Antarctica, harbouring mecC gene and genomic islands essential in adaptation to extreme environment.</title>
        <authorList>
            <person name="Pantucek R."/>
            <person name="Sedlacek I."/>
            <person name="Indrakova A."/>
            <person name="Vrbovska V."/>
            <person name="Maslanova I."/>
            <person name="Kovarovic V."/>
            <person name="Svec P."/>
            <person name="Kralova S."/>
            <person name="Kristofova L."/>
            <person name="Keklakova J."/>
            <person name="Petras P."/>
            <person name="Doskar J."/>
        </authorList>
    </citation>
    <scope>NUCLEOTIDE SEQUENCE [LARGE SCALE GENOMIC DNA]</scope>
    <source>
        <strain evidence="4">CCM 5085</strain>
    </source>
</reference>
<dbReference type="PRINTS" id="PR00111">
    <property type="entry name" value="ABHYDROLASE"/>
</dbReference>
<accession>A0A2C6WKE8</accession>
<reference evidence="2" key="1">
    <citation type="journal article" date="2017" name="Appl. Environ. Microbiol.">
        <title>Staphylococcus edaphicus sp. nov., isolated in Antarctica, harbours mecC gene and genomic islands with suspected role in adaptation to extreme environment.</title>
        <authorList>
            <person name="Pantucek R."/>
            <person name="Sedlacek I."/>
            <person name="Indrakova A."/>
            <person name="Vrbovska V."/>
            <person name="Maslanova I."/>
            <person name="Kovarovic V."/>
            <person name="Svec P."/>
            <person name="Kralova S."/>
            <person name="Kristofova L."/>
            <person name="Keklakova J."/>
            <person name="Petras P."/>
            <person name="Doskar J."/>
        </authorList>
    </citation>
    <scope>NUCLEOTIDE SEQUENCE</scope>
    <source>
        <strain evidence="2">CCM 8730</strain>
    </source>
</reference>
<dbReference type="EMBL" id="CP093217">
    <property type="protein sequence ID" value="UQW80925.1"/>
    <property type="molecule type" value="Genomic_DNA"/>
</dbReference>
<dbReference type="InterPro" id="IPR051044">
    <property type="entry name" value="MAG_DAG_Lipase"/>
</dbReference>
<keyword evidence="5" id="KW-1185">Reference proteome</keyword>
<dbReference type="RefSeq" id="WP_099091250.1">
    <property type="nucleotide sequence ID" value="NZ_CP093217.1"/>
</dbReference>
<gene>
    <name evidence="2" type="ORF">BTJ66_12375</name>
    <name evidence="3" type="ORF">MNY58_10085</name>
</gene>
<dbReference type="Gene3D" id="3.40.50.1820">
    <property type="entry name" value="alpha/beta hydrolase"/>
    <property type="match status" value="1"/>
</dbReference>
<evidence type="ECO:0000259" key="1">
    <source>
        <dbReference type="Pfam" id="PF12146"/>
    </source>
</evidence>
<protein>
    <submittedName>
        <fullName evidence="3">Alpha/beta hydrolase</fullName>
    </submittedName>
    <submittedName>
        <fullName evidence="2">Lysophospholipase</fullName>
    </submittedName>
</protein>
<proteinExistence type="predicted"/>
<dbReference type="GO" id="GO:0016787">
    <property type="term" value="F:hydrolase activity"/>
    <property type="evidence" value="ECO:0007669"/>
    <property type="project" value="UniProtKB-KW"/>
</dbReference>
<dbReference type="Proteomes" id="UP000223828">
    <property type="component" value="Unassembled WGS sequence"/>
</dbReference>
<dbReference type="OrthoDB" id="9806902at2"/>
<dbReference type="Proteomes" id="UP001056588">
    <property type="component" value="Chromosome"/>
</dbReference>
<dbReference type="InterPro" id="IPR022742">
    <property type="entry name" value="Hydrolase_4"/>
</dbReference>
<evidence type="ECO:0000313" key="3">
    <source>
        <dbReference type="EMBL" id="UQW80925.1"/>
    </source>
</evidence>
<sequence>MHYIKYVESKDHTKLYMKVNDVQEAKANVIIVHGLAEHLDRYDALTEYLNTSGFNIMRYDQRGHGRSEGQQTFYNNHNEIVEDLEAIVNDVKGHFEGKVYLIGHSMGGYTIALYGTQYPNTVDGMITSGALTRYNHALFGNPDRNIAADTYIENSLGAGVCSDKEVMEKYELDDLNAKQISMGLIFTIMDGISYLKTHAQTFTDHVLILHGKEDGLVSYLDSLQFYQEIGSEHKSLHIYDRLQHEIFNESAYNKHIFHEIVAWLELELTTH</sequence>
<dbReference type="InterPro" id="IPR029058">
    <property type="entry name" value="AB_hydrolase_fold"/>
</dbReference>
<evidence type="ECO:0000313" key="4">
    <source>
        <dbReference type="Proteomes" id="UP000223828"/>
    </source>
</evidence>
<name>A0A2C6WKE8_9STAP</name>
<dbReference type="PANTHER" id="PTHR11614">
    <property type="entry name" value="PHOSPHOLIPASE-RELATED"/>
    <property type="match status" value="1"/>
</dbReference>
<evidence type="ECO:0000313" key="5">
    <source>
        <dbReference type="Proteomes" id="UP001056588"/>
    </source>
</evidence>
<dbReference type="SUPFAM" id="SSF53474">
    <property type="entry name" value="alpha/beta-Hydrolases"/>
    <property type="match status" value="1"/>
</dbReference>
<keyword evidence="3" id="KW-0378">Hydrolase</keyword>
<dbReference type="Pfam" id="PF12146">
    <property type="entry name" value="Hydrolase_4"/>
    <property type="match status" value="1"/>
</dbReference>
<dbReference type="EMBL" id="MRZN01000028">
    <property type="protein sequence ID" value="PHK48633.1"/>
    <property type="molecule type" value="Genomic_DNA"/>
</dbReference>
<reference evidence="3" key="4">
    <citation type="submission" date="2022-03" db="EMBL/GenBank/DDBJ databases">
        <title>Complete Genome Sequence of Staphylococcus edaphicus strain CCM 8731.</title>
        <authorList>
            <person name="Rimmer C.O."/>
            <person name="Thomas J.C."/>
        </authorList>
    </citation>
    <scope>NUCLEOTIDE SEQUENCE</scope>
    <source>
        <strain evidence="3">CCM 8731</strain>
    </source>
</reference>
<evidence type="ECO:0000313" key="2">
    <source>
        <dbReference type="EMBL" id="PHK48633.1"/>
    </source>
</evidence>